<dbReference type="Proteomes" id="UP001243330">
    <property type="component" value="Unassembled WGS sequence"/>
</dbReference>
<protein>
    <submittedName>
        <fullName evidence="1">Uncharacterized protein</fullName>
    </submittedName>
</protein>
<name>A0AAD9AR73_9PEZI</name>
<sequence>MVLAERKRARWTIAIERIGQEYAVKFQQLMSNSEGAGDRGSVQNYGVGVLSTFARAYLILNGHDWTTISRPGRESP</sequence>
<evidence type="ECO:0000313" key="1">
    <source>
        <dbReference type="EMBL" id="KAK1851170.1"/>
    </source>
</evidence>
<reference evidence="1" key="1">
    <citation type="submission" date="2023-01" db="EMBL/GenBank/DDBJ databases">
        <title>Colletotrichum chrysophilum M932 genome sequence.</title>
        <authorList>
            <person name="Baroncelli R."/>
        </authorList>
    </citation>
    <scope>NUCLEOTIDE SEQUENCE</scope>
    <source>
        <strain evidence="1">M932</strain>
    </source>
</reference>
<dbReference type="EMBL" id="JAQOWY010000102">
    <property type="protein sequence ID" value="KAK1851170.1"/>
    <property type="molecule type" value="Genomic_DNA"/>
</dbReference>
<accession>A0AAD9AR73</accession>
<evidence type="ECO:0000313" key="2">
    <source>
        <dbReference type="Proteomes" id="UP001243330"/>
    </source>
</evidence>
<organism evidence="1 2">
    <name type="scientific">Colletotrichum chrysophilum</name>
    <dbReference type="NCBI Taxonomy" id="1836956"/>
    <lineage>
        <taxon>Eukaryota</taxon>
        <taxon>Fungi</taxon>
        <taxon>Dikarya</taxon>
        <taxon>Ascomycota</taxon>
        <taxon>Pezizomycotina</taxon>
        <taxon>Sordariomycetes</taxon>
        <taxon>Hypocreomycetidae</taxon>
        <taxon>Glomerellales</taxon>
        <taxon>Glomerellaceae</taxon>
        <taxon>Colletotrichum</taxon>
        <taxon>Colletotrichum gloeosporioides species complex</taxon>
    </lineage>
</organism>
<dbReference type="AlphaFoldDB" id="A0AAD9AR73"/>
<comment type="caution">
    <text evidence="1">The sequence shown here is derived from an EMBL/GenBank/DDBJ whole genome shotgun (WGS) entry which is preliminary data.</text>
</comment>
<keyword evidence="2" id="KW-1185">Reference proteome</keyword>
<gene>
    <name evidence="1" type="ORF">CCHR01_06200</name>
</gene>
<proteinExistence type="predicted"/>